<dbReference type="OrthoDB" id="9786026at2"/>
<dbReference type="AlphaFoldDB" id="A0A2N3ID82"/>
<dbReference type="RefSeq" id="WP_101358959.1">
    <property type="nucleotide sequence ID" value="NZ_NKXO01000025.1"/>
</dbReference>
<dbReference type="InterPro" id="IPR016064">
    <property type="entry name" value="NAD/diacylglycerol_kinase_sf"/>
</dbReference>
<evidence type="ECO:0000259" key="12">
    <source>
        <dbReference type="PROSITE" id="PS50146"/>
    </source>
</evidence>
<keyword evidence="11" id="KW-1208">Phospholipid metabolism</keyword>
<organism evidence="13 14">
    <name type="scientific">Raineya orbicola</name>
    <dbReference type="NCBI Taxonomy" id="2016530"/>
    <lineage>
        <taxon>Bacteria</taxon>
        <taxon>Pseudomonadati</taxon>
        <taxon>Bacteroidota</taxon>
        <taxon>Cytophagia</taxon>
        <taxon>Cytophagales</taxon>
        <taxon>Raineyaceae</taxon>
        <taxon>Raineya</taxon>
    </lineage>
</organism>
<dbReference type="SUPFAM" id="SSF111331">
    <property type="entry name" value="NAD kinase/diacylglycerol kinase-like"/>
    <property type="match status" value="1"/>
</dbReference>
<evidence type="ECO:0000256" key="11">
    <source>
        <dbReference type="ARBA" id="ARBA00023264"/>
    </source>
</evidence>
<evidence type="ECO:0000256" key="9">
    <source>
        <dbReference type="ARBA" id="ARBA00023098"/>
    </source>
</evidence>
<protein>
    <submittedName>
        <fullName evidence="13">Lipid kinase, YegS/Rv2252/BmrU family</fullName>
    </submittedName>
</protein>
<evidence type="ECO:0000256" key="3">
    <source>
        <dbReference type="ARBA" id="ARBA00022679"/>
    </source>
</evidence>
<dbReference type="InterPro" id="IPR045540">
    <property type="entry name" value="YegS/DAGK_C"/>
</dbReference>
<evidence type="ECO:0000313" key="14">
    <source>
        <dbReference type="Proteomes" id="UP000233387"/>
    </source>
</evidence>
<gene>
    <name evidence="13" type="ORF">Rain11_1688</name>
</gene>
<dbReference type="GO" id="GO:0008654">
    <property type="term" value="P:phospholipid biosynthetic process"/>
    <property type="evidence" value="ECO:0007669"/>
    <property type="project" value="UniProtKB-KW"/>
</dbReference>
<dbReference type="PROSITE" id="PS50146">
    <property type="entry name" value="DAGK"/>
    <property type="match status" value="1"/>
</dbReference>
<evidence type="ECO:0000256" key="6">
    <source>
        <dbReference type="ARBA" id="ARBA00022777"/>
    </source>
</evidence>
<keyword evidence="5" id="KW-0547">Nucleotide-binding</keyword>
<dbReference type="Pfam" id="PF19279">
    <property type="entry name" value="YegS_C"/>
    <property type="match status" value="1"/>
</dbReference>
<evidence type="ECO:0000313" key="13">
    <source>
        <dbReference type="EMBL" id="PKQ68324.1"/>
    </source>
</evidence>
<dbReference type="InterPro" id="IPR050187">
    <property type="entry name" value="Lipid_Phosphate_FormReg"/>
</dbReference>
<keyword evidence="7" id="KW-0067">ATP-binding</keyword>
<evidence type="ECO:0000256" key="4">
    <source>
        <dbReference type="ARBA" id="ARBA00022723"/>
    </source>
</evidence>
<feature type="domain" description="DAGKc" evidence="12">
    <location>
        <begin position="1"/>
        <end position="128"/>
    </location>
</feature>
<dbReference type="EMBL" id="NKXO01000025">
    <property type="protein sequence ID" value="PKQ68324.1"/>
    <property type="molecule type" value="Genomic_DNA"/>
</dbReference>
<dbReference type="InterPro" id="IPR017438">
    <property type="entry name" value="ATP-NAD_kinase_N"/>
</dbReference>
<evidence type="ECO:0000256" key="8">
    <source>
        <dbReference type="ARBA" id="ARBA00022842"/>
    </source>
</evidence>
<dbReference type="GO" id="GO:0016301">
    <property type="term" value="F:kinase activity"/>
    <property type="evidence" value="ECO:0007669"/>
    <property type="project" value="UniProtKB-KW"/>
</dbReference>
<dbReference type="Gene3D" id="3.40.50.10330">
    <property type="entry name" value="Probable inorganic polyphosphate/atp-NAD kinase, domain 1"/>
    <property type="match status" value="1"/>
</dbReference>
<keyword evidence="10" id="KW-0594">Phospholipid biosynthesis</keyword>
<sequence length="289" mass="32085">MKLQFVINPISGGKSKKRVIEALQKHFPKSEYEIAINFTEKEKHATEITQRAVEKLVDVVVAVGGDGTINEVAQALIGSEIPLGIIPYGSGNGLARHLNMYASPEKAVEIIKKFNPQKIDTCVINEKPFLCTSGVGFDAYVSSLFAQAGKRGFQTYVESTLKAFFQYKPETYILETENGTMEMEAFSVTFANASQYGNNAFIAPQADIQDGWLDVCVLTPFPKWQMPKIGLDLFLKNLPKTKYYQSFRVKSVKLKRSQAGAVHLDGENYAFGKELKVTIQPQSLKVLVA</sequence>
<keyword evidence="8" id="KW-0460">Magnesium</keyword>
<proteinExistence type="predicted"/>
<dbReference type="GO" id="GO:0046872">
    <property type="term" value="F:metal ion binding"/>
    <property type="evidence" value="ECO:0007669"/>
    <property type="project" value="UniProtKB-KW"/>
</dbReference>
<evidence type="ECO:0000256" key="7">
    <source>
        <dbReference type="ARBA" id="ARBA00022840"/>
    </source>
</evidence>
<keyword evidence="6 13" id="KW-0418">Kinase</keyword>
<evidence type="ECO:0000256" key="2">
    <source>
        <dbReference type="ARBA" id="ARBA00022516"/>
    </source>
</evidence>
<dbReference type="SMART" id="SM00046">
    <property type="entry name" value="DAGKc"/>
    <property type="match status" value="1"/>
</dbReference>
<evidence type="ECO:0000256" key="5">
    <source>
        <dbReference type="ARBA" id="ARBA00022741"/>
    </source>
</evidence>
<evidence type="ECO:0000256" key="10">
    <source>
        <dbReference type="ARBA" id="ARBA00023209"/>
    </source>
</evidence>
<keyword evidence="4" id="KW-0479">Metal-binding</keyword>
<comment type="caution">
    <text evidence="13">The sequence shown here is derived from an EMBL/GenBank/DDBJ whole genome shotgun (WGS) entry which is preliminary data.</text>
</comment>
<keyword evidence="14" id="KW-1185">Reference proteome</keyword>
<dbReference type="PANTHER" id="PTHR12358:SF106">
    <property type="entry name" value="LIPID KINASE YEGS"/>
    <property type="match status" value="1"/>
</dbReference>
<keyword evidence="3" id="KW-0808">Transferase</keyword>
<keyword evidence="2" id="KW-0444">Lipid biosynthesis</keyword>
<dbReference type="InterPro" id="IPR005218">
    <property type="entry name" value="Diacylglycerol/lipid_kinase"/>
</dbReference>
<evidence type="ECO:0000256" key="1">
    <source>
        <dbReference type="ARBA" id="ARBA00001946"/>
    </source>
</evidence>
<name>A0A2N3ID82_9BACT</name>
<reference evidence="13 14" key="1">
    <citation type="submission" date="2017-06" db="EMBL/GenBank/DDBJ databases">
        <title>Raineya orbicola gen. nov., sp. nov. a slightly thermophilic bacterium of the phylum Bacteroidetes and the description of Raineyaceae fam. nov.</title>
        <authorList>
            <person name="Albuquerque L."/>
            <person name="Polonia A.R.M."/>
            <person name="Barroso C."/>
            <person name="Froufe H.J.C."/>
            <person name="Lage O."/>
            <person name="Lobo-Da-Cunha A."/>
            <person name="Egas C."/>
            <person name="Da Costa M.S."/>
        </authorList>
    </citation>
    <scope>NUCLEOTIDE SEQUENCE [LARGE SCALE GENOMIC DNA]</scope>
    <source>
        <strain evidence="13 14">SPSPC-11</strain>
    </source>
</reference>
<dbReference type="GO" id="GO:0005886">
    <property type="term" value="C:plasma membrane"/>
    <property type="evidence" value="ECO:0007669"/>
    <property type="project" value="TreeGrafter"/>
</dbReference>
<keyword evidence="9" id="KW-0443">Lipid metabolism</keyword>
<dbReference type="PANTHER" id="PTHR12358">
    <property type="entry name" value="SPHINGOSINE KINASE"/>
    <property type="match status" value="1"/>
</dbReference>
<comment type="cofactor">
    <cofactor evidence="1">
        <name>Mg(2+)</name>
        <dbReference type="ChEBI" id="CHEBI:18420"/>
    </cofactor>
</comment>
<dbReference type="Proteomes" id="UP000233387">
    <property type="component" value="Unassembled WGS sequence"/>
</dbReference>
<dbReference type="GO" id="GO:0005524">
    <property type="term" value="F:ATP binding"/>
    <property type="evidence" value="ECO:0007669"/>
    <property type="project" value="UniProtKB-KW"/>
</dbReference>
<dbReference type="Gene3D" id="2.60.200.40">
    <property type="match status" value="1"/>
</dbReference>
<dbReference type="NCBIfam" id="TIGR00147">
    <property type="entry name" value="YegS/Rv2252/BmrU family lipid kinase"/>
    <property type="match status" value="1"/>
</dbReference>
<dbReference type="Pfam" id="PF00781">
    <property type="entry name" value="DAGK_cat"/>
    <property type="match status" value="1"/>
</dbReference>
<dbReference type="InterPro" id="IPR001206">
    <property type="entry name" value="Diacylglycerol_kinase_cat_dom"/>
</dbReference>
<accession>A0A2N3ID82</accession>